<dbReference type="OrthoDB" id="9778910at2"/>
<evidence type="ECO:0000256" key="5">
    <source>
        <dbReference type="ARBA" id="ARBA00022989"/>
    </source>
</evidence>
<dbReference type="GO" id="GO:0005886">
    <property type="term" value="C:plasma membrane"/>
    <property type="evidence" value="ECO:0007669"/>
    <property type="project" value="UniProtKB-SubCell"/>
</dbReference>
<dbReference type="PROSITE" id="PS50928">
    <property type="entry name" value="ABC_TM1"/>
    <property type="match status" value="1"/>
</dbReference>
<dbReference type="InterPro" id="IPR045621">
    <property type="entry name" value="BPD_transp_1_N"/>
</dbReference>
<keyword evidence="2 7" id="KW-0813">Transport</keyword>
<dbReference type="PANTHER" id="PTHR43163:SF6">
    <property type="entry name" value="DIPEPTIDE TRANSPORT SYSTEM PERMEASE PROTEIN DPPB-RELATED"/>
    <property type="match status" value="1"/>
</dbReference>
<keyword evidence="6 7" id="KW-0472">Membrane</keyword>
<dbReference type="GO" id="GO:0055085">
    <property type="term" value="P:transmembrane transport"/>
    <property type="evidence" value="ECO:0007669"/>
    <property type="project" value="InterPro"/>
</dbReference>
<keyword evidence="4 7" id="KW-0812">Transmembrane</keyword>
<accession>A0A5M3WNI4</accession>
<dbReference type="InterPro" id="IPR000515">
    <property type="entry name" value="MetI-like"/>
</dbReference>
<evidence type="ECO:0000313" key="9">
    <source>
        <dbReference type="EMBL" id="GES08323.1"/>
    </source>
</evidence>
<gene>
    <name evidence="9" type="ORF">Amac_019190</name>
</gene>
<name>A0A5M3WNI4_9ACTN</name>
<reference evidence="9 10" key="1">
    <citation type="submission" date="2019-10" db="EMBL/GenBank/DDBJ databases">
        <title>Whole genome shotgun sequence of Acrocarpospora macrocephala NBRC 16266.</title>
        <authorList>
            <person name="Ichikawa N."/>
            <person name="Kimura A."/>
            <person name="Kitahashi Y."/>
            <person name="Komaki H."/>
            <person name="Oguchi A."/>
        </authorList>
    </citation>
    <scope>NUCLEOTIDE SEQUENCE [LARGE SCALE GENOMIC DNA]</scope>
    <source>
        <strain evidence="9 10">NBRC 16266</strain>
    </source>
</reference>
<sequence>MTKLIARRLAISVPLLFVVPFLTFVMATLAPGDPARTILGDDFTPEAYQALRAELGLDKSLFAQYADWLRGVVQGDLGTSPVTGLSVSSEILSRVGVTASLVLLTTVVATLIGVGLGVVSALRAGWLAKAVDVISLVGFSFPSFWVGLVLVAFFAVKLGWFPATGFVPIDISARAWALALALPVTALAVHAIAMVAKQTRDAMLDTLSRDYILSLRARGISERSIIFRHALRNAAIPVSTVIGLVFISLLDGTVLVESVFAMPGLGGLVVDATQRHEIPAIQGIVLTFTVVVVLINLLVDVLYGWLNPKARVS</sequence>
<feature type="transmembrane region" description="Helical" evidence="7">
    <location>
        <begin position="95"/>
        <end position="121"/>
    </location>
</feature>
<dbReference type="InterPro" id="IPR035906">
    <property type="entry name" value="MetI-like_sf"/>
</dbReference>
<evidence type="ECO:0000256" key="4">
    <source>
        <dbReference type="ARBA" id="ARBA00022692"/>
    </source>
</evidence>
<dbReference type="AlphaFoldDB" id="A0A5M3WNI4"/>
<evidence type="ECO:0000256" key="6">
    <source>
        <dbReference type="ARBA" id="ARBA00023136"/>
    </source>
</evidence>
<dbReference type="SUPFAM" id="SSF161098">
    <property type="entry name" value="MetI-like"/>
    <property type="match status" value="1"/>
</dbReference>
<keyword evidence="5 7" id="KW-1133">Transmembrane helix</keyword>
<dbReference type="Gene3D" id="1.10.3720.10">
    <property type="entry name" value="MetI-like"/>
    <property type="match status" value="1"/>
</dbReference>
<keyword evidence="3" id="KW-1003">Cell membrane</keyword>
<feature type="domain" description="ABC transmembrane type-1" evidence="8">
    <location>
        <begin position="95"/>
        <end position="303"/>
    </location>
</feature>
<feature type="transmembrane region" description="Helical" evidence="7">
    <location>
        <begin position="175"/>
        <end position="196"/>
    </location>
</feature>
<dbReference type="Proteomes" id="UP000331127">
    <property type="component" value="Unassembled WGS sequence"/>
</dbReference>
<comment type="caution">
    <text evidence="9">The sequence shown here is derived from an EMBL/GenBank/DDBJ whole genome shotgun (WGS) entry which is preliminary data.</text>
</comment>
<feature type="transmembrane region" description="Helical" evidence="7">
    <location>
        <begin position="234"/>
        <end position="260"/>
    </location>
</feature>
<evidence type="ECO:0000256" key="2">
    <source>
        <dbReference type="ARBA" id="ARBA00022448"/>
    </source>
</evidence>
<evidence type="ECO:0000256" key="7">
    <source>
        <dbReference type="RuleBase" id="RU363032"/>
    </source>
</evidence>
<evidence type="ECO:0000259" key="8">
    <source>
        <dbReference type="PROSITE" id="PS50928"/>
    </source>
</evidence>
<evidence type="ECO:0000256" key="3">
    <source>
        <dbReference type="ARBA" id="ARBA00022475"/>
    </source>
</evidence>
<dbReference type="Pfam" id="PF00528">
    <property type="entry name" value="BPD_transp_1"/>
    <property type="match status" value="1"/>
</dbReference>
<keyword evidence="10" id="KW-1185">Reference proteome</keyword>
<dbReference type="CDD" id="cd06261">
    <property type="entry name" value="TM_PBP2"/>
    <property type="match status" value="1"/>
</dbReference>
<feature type="transmembrane region" description="Helical" evidence="7">
    <location>
        <begin position="133"/>
        <end position="155"/>
    </location>
</feature>
<dbReference type="RefSeq" id="WP_155353944.1">
    <property type="nucleotide sequence ID" value="NZ_BAAAHL010000038.1"/>
</dbReference>
<proteinExistence type="inferred from homology"/>
<comment type="subcellular location">
    <subcellularLocation>
        <location evidence="1 7">Cell membrane</location>
        <topology evidence="1 7">Multi-pass membrane protein</topology>
    </subcellularLocation>
</comment>
<dbReference type="EMBL" id="BLAE01000010">
    <property type="protein sequence ID" value="GES08323.1"/>
    <property type="molecule type" value="Genomic_DNA"/>
</dbReference>
<evidence type="ECO:0000313" key="10">
    <source>
        <dbReference type="Proteomes" id="UP000331127"/>
    </source>
</evidence>
<dbReference type="PANTHER" id="PTHR43163">
    <property type="entry name" value="DIPEPTIDE TRANSPORT SYSTEM PERMEASE PROTEIN DPPB-RELATED"/>
    <property type="match status" value="1"/>
</dbReference>
<protein>
    <submittedName>
        <fullName evidence="9">ABC transporter permease</fullName>
    </submittedName>
</protein>
<organism evidence="9 10">
    <name type="scientific">Acrocarpospora macrocephala</name>
    <dbReference type="NCBI Taxonomy" id="150177"/>
    <lineage>
        <taxon>Bacteria</taxon>
        <taxon>Bacillati</taxon>
        <taxon>Actinomycetota</taxon>
        <taxon>Actinomycetes</taxon>
        <taxon>Streptosporangiales</taxon>
        <taxon>Streptosporangiaceae</taxon>
        <taxon>Acrocarpospora</taxon>
    </lineage>
</organism>
<evidence type="ECO:0000256" key="1">
    <source>
        <dbReference type="ARBA" id="ARBA00004651"/>
    </source>
</evidence>
<feature type="transmembrane region" description="Helical" evidence="7">
    <location>
        <begin position="280"/>
        <end position="306"/>
    </location>
</feature>
<dbReference type="Pfam" id="PF19300">
    <property type="entry name" value="BPD_transp_1_N"/>
    <property type="match status" value="1"/>
</dbReference>
<comment type="similarity">
    <text evidence="7">Belongs to the binding-protein-dependent transport system permease family.</text>
</comment>